<reference evidence="3" key="1">
    <citation type="journal article" date="2014" name="Proc. Natl. Acad. Sci. U.S.A.">
        <title>Extensive sampling of basidiomycete genomes demonstrates inadequacy of the white-rot/brown-rot paradigm for wood decay fungi.</title>
        <authorList>
            <person name="Riley R."/>
            <person name="Salamov A.A."/>
            <person name="Brown D.W."/>
            <person name="Nagy L.G."/>
            <person name="Floudas D."/>
            <person name="Held B.W."/>
            <person name="Levasseur A."/>
            <person name="Lombard V."/>
            <person name="Morin E."/>
            <person name="Otillar R."/>
            <person name="Lindquist E.A."/>
            <person name="Sun H."/>
            <person name="LaButti K.M."/>
            <person name="Schmutz J."/>
            <person name="Jabbour D."/>
            <person name="Luo H."/>
            <person name="Baker S.E."/>
            <person name="Pisabarro A.G."/>
            <person name="Walton J.D."/>
            <person name="Blanchette R.A."/>
            <person name="Henrissat B."/>
            <person name="Martin F."/>
            <person name="Cullen D."/>
            <person name="Hibbett D.S."/>
            <person name="Grigoriev I.V."/>
        </authorList>
    </citation>
    <scope>NUCLEOTIDE SEQUENCE [LARGE SCALE GENOMIC DNA]</scope>
    <source>
        <strain evidence="3">MUCL 33604</strain>
    </source>
</reference>
<proteinExistence type="predicted"/>
<gene>
    <name evidence="2" type="ORF">JAAARDRAFT_188444</name>
</gene>
<feature type="compositionally biased region" description="Basic and acidic residues" evidence="1">
    <location>
        <begin position="368"/>
        <end position="383"/>
    </location>
</feature>
<keyword evidence="3" id="KW-1185">Reference proteome</keyword>
<evidence type="ECO:0000313" key="2">
    <source>
        <dbReference type="EMBL" id="KDQ65195.1"/>
    </source>
</evidence>
<dbReference type="AlphaFoldDB" id="A0A067QG71"/>
<feature type="compositionally biased region" description="Low complexity" evidence="1">
    <location>
        <begin position="352"/>
        <end position="362"/>
    </location>
</feature>
<sequence length="458" mass="49652">MKKCATPSSSATGRQNAPTRSAAAAAASTSSITIPSSVTLSSMLAPTVASPTHSMGSASIPITSTSLIFSVVPSGPSSAIGSLPIAYSSAIPSSNILSSAAPSSSVLHSTSLSAGTQYPQPPTLSEEMKEGLPAYAAKQIKMELSWANILLVAWSSVRDRAKHVDIDINSLDIPDPATEDSPLNMGADLELDPNFNDDDGLDDALARMWDCCHKALVKLGFVCYHLHTLPQWDNLTWLVEGFVKIVSDLGLADEAPVRGAIIDILWIHQPFVTTLQLLRHSDPVTYVWGDDKRAAAEEKPTWLQWEPSHNGERSTGTIQTEVNIQFLRNKHKVKQAKLQHYREQAAKKKCSQLKQPSQSKQLPRTKLSRAEKKRLKEEKQRQADCDLDDTALAAEGDPQLATKMDVDTTPNPAAFPTVYPSQTPQPITLTSVINGDRCASSLQATYVSSYASEDRLLL</sequence>
<dbReference type="InParanoid" id="A0A067QG71"/>
<dbReference type="Proteomes" id="UP000027265">
    <property type="component" value="Unassembled WGS sequence"/>
</dbReference>
<dbReference type="HOGENOM" id="CLU_597238_0_0_1"/>
<protein>
    <submittedName>
        <fullName evidence="2">Uncharacterized protein</fullName>
    </submittedName>
</protein>
<feature type="compositionally biased region" description="Low complexity" evidence="1">
    <location>
        <begin position="17"/>
        <end position="26"/>
    </location>
</feature>
<evidence type="ECO:0000313" key="3">
    <source>
        <dbReference type="Proteomes" id="UP000027265"/>
    </source>
</evidence>
<accession>A0A067QG71</accession>
<evidence type="ECO:0000256" key="1">
    <source>
        <dbReference type="SAM" id="MobiDB-lite"/>
    </source>
</evidence>
<dbReference type="EMBL" id="KL197709">
    <property type="protein sequence ID" value="KDQ65195.1"/>
    <property type="molecule type" value="Genomic_DNA"/>
</dbReference>
<organism evidence="2 3">
    <name type="scientific">Jaapia argillacea MUCL 33604</name>
    <dbReference type="NCBI Taxonomy" id="933084"/>
    <lineage>
        <taxon>Eukaryota</taxon>
        <taxon>Fungi</taxon>
        <taxon>Dikarya</taxon>
        <taxon>Basidiomycota</taxon>
        <taxon>Agaricomycotina</taxon>
        <taxon>Agaricomycetes</taxon>
        <taxon>Agaricomycetidae</taxon>
        <taxon>Jaapiales</taxon>
        <taxon>Jaapiaceae</taxon>
        <taxon>Jaapia</taxon>
    </lineage>
</organism>
<name>A0A067QG71_9AGAM</name>
<feature type="compositionally biased region" description="Polar residues" evidence="1">
    <location>
        <begin position="1"/>
        <end position="16"/>
    </location>
</feature>
<feature type="region of interest" description="Disordered" evidence="1">
    <location>
        <begin position="345"/>
        <end position="383"/>
    </location>
</feature>
<feature type="region of interest" description="Disordered" evidence="1">
    <location>
        <begin position="1"/>
        <end position="26"/>
    </location>
</feature>